<evidence type="ECO:0000256" key="3">
    <source>
        <dbReference type="ARBA" id="ARBA00022714"/>
    </source>
</evidence>
<feature type="domain" description="2Fe-2S ferredoxin-type" evidence="9">
    <location>
        <begin position="273"/>
        <end position="362"/>
    </location>
</feature>
<dbReference type="PANTHER" id="PTHR47354:SF8">
    <property type="entry name" value="1,2-PHENYLACETYL-COA EPOXIDASE, SUBUNIT E"/>
    <property type="match status" value="1"/>
</dbReference>
<dbReference type="Pfam" id="PF00175">
    <property type="entry name" value="NAD_binding_1"/>
    <property type="match status" value="1"/>
</dbReference>
<dbReference type="SUPFAM" id="SSF54292">
    <property type="entry name" value="2Fe-2S ferredoxin-like"/>
    <property type="match status" value="1"/>
</dbReference>
<dbReference type="InterPro" id="IPR001433">
    <property type="entry name" value="OxRdtase_FAD/NAD-bd"/>
</dbReference>
<keyword evidence="2" id="KW-0285">Flavoprotein</keyword>
<dbReference type="Gene3D" id="2.40.30.10">
    <property type="entry name" value="Translation factors"/>
    <property type="match status" value="1"/>
</dbReference>
<evidence type="ECO:0000256" key="5">
    <source>
        <dbReference type="ARBA" id="ARBA00022827"/>
    </source>
</evidence>
<dbReference type="CDD" id="cd06214">
    <property type="entry name" value="PA_degradation_oxidoreductase_like"/>
    <property type="match status" value="1"/>
</dbReference>
<keyword evidence="4" id="KW-0479">Metal-binding</keyword>
<dbReference type="InterPro" id="IPR039261">
    <property type="entry name" value="FNR_nucleotide-bd"/>
</dbReference>
<dbReference type="PROSITE" id="PS51384">
    <property type="entry name" value="FAD_FR"/>
    <property type="match status" value="1"/>
</dbReference>
<dbReference type="PRINTS" id="PR00410">
    <property type="entry name" value="PHEHYDRXLASE"/>
</dbReference>
<dbReference type="InterPro" id="IPR017927">
    <property type="entry name" value="FAD-bd_FR_type"/>
</dbReference>
<dbReference type="CDD" id="cd00207">
    <property type="entry name" value="fer2"/>
    <property type="match status" value="1"/>
</dbReference>
<dbReference type="EMBL" id="CP046171">
    <property type="protein sequence ID" value="QIS02054.1"/>
    <property type="molecule type" value="Genomic_DNA"/>
</dbReference>
<dbReference type="InterPro" id="IPR008333">
    <property type="entry name" value="Cbr1-like_FAD-bd_dom"/>
</dbReference>
<evidence type="ECO:0000313" key="12">
    <source>
        <dbReference type="Proteomes" id="UP000501705"/>
    </source>
</evidence>
<evidence type="ECO:0000256" key="6">
    <source>
        <dbReference type="ARBA" id="ARBA00023002"/>
    </source>
</evidence>
<dbReference type="InterPro" id="IPR017938">
    <property type="entry name" value="Riboflavin_synthase-like_b-brl"/>
</dbReference>
<evidence type="ECO:0000256" key="7">
    <source>
        <dbReference type="ARBA" id="ARBA00023004"/>
    </source>
</evidence>
<dbReference type="RefSeq" id="WP_167461159.1">
    <property type="nucleotide sequence ID" value="NZ_CP046171.1"/>
</dbReference>
<dbReference type="GO" id="GO:0050660">
    <property type="term" value="F:flavin adenine dinucleotide binding"/>
    <property type="evidence" value="ECO:0007669"/>
    <property type="project" value="TreeGrafter"/>
</dbReference>
<dbReference type="Pfam" id="PF00111">
    <property type="entry name" value="Fer2"/>
    <property type="match status" value="1"/>
</dbReference>
<keyword evidence="5" id="KW-0274">FAD</keyword>
<protein>
    <submittedName>
        <fullName evidence="11">2Fe-2S iron-sulfur cluster binding domain-containing protein</fullName>
    </submittedName>
</protein>
<evidence type="ECO:0000259" key="9">
    <source>
        <dbReference type="PROSITE" id="PS51085"/>
    </source>
</evidence>
<feature type="domain" description="FAD-binding FR-type" evidence="10">
    <location>
        <begin position="22"/>
        <end position="128"/>
    </location>
</feature>
<dbReference type="PROSITE" id="PS51085">
    <property type="entry name" value="2FE2S_FER_2"/>
    <property type="match status" value="1"/>
</dbReference>
<evidence type="ECO:0000313" key="11">
    <source>
        <dbReference type="EMBL" id="QIS02054.1"/>
    </source>
</evidence>
<dbReference type="GO" id="GO:0046872">
    <property type="term" value="F:metal ion binding"/>
    <property type="evidence" value="ECO:0007669"/>
    <property type="project" value="UniProtKB-KW"/>
</dbReference>
<keyword evidence="7" id="KW-0408">Iron</keyword>
<keyword evidence="3" id="KW-0001">2Fe-2S</keyword>
<keyword evidence="6" id="KW-0560">Oxidoreductase</keyword>
<name>A0A6G9XMB9_NOCBR</name>
<dbReference type="Gene3D" id="3.10.20.30">
    <property type="match status" value="1"/>
</dbReference>
<dbReference type="AlphaFoldDB" id="A0A6G9XMB9"/>
<evidence type="ECO:0000256" key="8">
    <source>
        <dbReference type="ARBA" id="ARBA00023014"/>
    </source>
</evidence>
<dbReference type="SUPFAM" id="SSF63380">
    <property type="entry name" value="Riboflavin synthase domain-like"/>
    <property type="match status" value="1"/>
</dbReference>
<dbReference type="InterPro" id="IPR036010">
    <property type="entry name" value="2Fe-2S_ferredoxin-like_sf"/>
</dbReference>
<reference evidence="11 12" key="1">
    <citation type="journal article" date="2019" name="ACS Chem. Biol.">
        <title>Identification and Mobilization of a Cryptic Antibiotic Biosynthesis Gene Locus from a Human-Pathogenic Nocardia Isolate.</title>
        <authorList>
            <person name="Herisse M."/>
            <person name="Ishida K."/>
            <person name="Porter J.L."/>
            <person name="Howden B."/>
            <person name="Hertweck C."/>
            <person name="Stinear T.P."/>
            <person name="Pidot S.J."/>
        </authorList>
    </citation>
    <scope>NUCLEOTIDE SEQUENCE [LARGE SCALE GENOMIC DNA]</scope>
    <source>
        <strain evidence="11 12">AUSMDU00024985</strain>
    </source>
</reference>
<dbReference type="GO" id="GO:0016491">
    <property type="term" value="F:oxidoreductase activity"/>
    <property type="evidence" value="ECO:0007669"/>
    <property type="project" value="UniProtKB-KW"/>
</dbReference>
<dbReference type="Gene3D" id="3.40.50.80">
    <property type="entry name" value="Nucleotide-binding domain of ferredoxin-NADP reductase (FNR) module"/>
    <property type="match status" value="1"/>
</dbReference>
<evidence type="ECO:0000259" key="10">
    <source>
        <dbReference type="PROSITE" id="PS51384"/>
    </source>
</evidence>
<sequence length="362" mass="39269">MTEPDVSAPLTHPGPGTATVRTRVHELTIVEVIRETPDTVSLVFEVPEPLVPRFRYRPGQFLTLRIPSERTAAVARCYSLSSSPHLDDDLIVTVKRTEGGYASNWLCDNAVPGMRMTTLPPSGVFTPKSLDADLLMIAAGSGITPIMSIIKSALLAGTGTTYLFYANRDACSVIFGAELTAMMTEYPDRLIVDHWLESGMGLPTAEALTERLWPYTGFDAFLCGPTAFMRTARAAMLAAGMTERHVHTEIYRSLTGDPFADIVVADDDAERPATATVELDGRRLELAWPRHTPLLDLLLAGGHDAPYSCREGACSACACTVRSGEVRMLRNDTLVDADLALGLTLACQSVPLTDHVDIAFDQ</sequence>
<dbReference type="Proteomes" id="UP000501705">
    <property type="component" value="Chromosome"/>
</dbReference>
<dbReference type="Pfam" id="PF00970">
    <property type="entry name" value="FAD_binding_6"/>
    <property type="match status" value="1"/>
</dbReference>
<dbReference type="InterPro" id="IPR050415">
    <property type="entry name" value="MRET"/>
</dbReference>
<dbReference type="GO" id="GO:0051537">
    <property type="term" value="F:2 iron, 2 sulfur cluster binding"/>
    <property type="evidence" value="ECO:0007669"/>
    <property type="project" value="UniProtKB-KW"/>
</dbReference>
<accession>A0A6G9XMB9</accession>
<comment type="cofactor">
    <cofactor evidence="1">
        <name>FAD</name>
        <dbReference type="ChEBI" id="CHEBI:57692"/>
    </cofactor>
</comment>
<proteinExistence type="predicted"/>
<dbReference type="PRINTS" id="PR00371">
    <property type="entry name" value="FPNCR"/>
</dbReference>
<dbReference type="PANTHER" id="PTHR47354">
    <property type="entry name" value="NADH OXIDOREDUCTASE HCR"/>
    <property type="match status" value="1"/>
</dbReference>
<dbReference type="PROSITE" id="PS00197">
    <property type="entry name" value="2FE2S_FER_1"/>
    <property type="match status" value="1"/>
</dbReference>
<dbReference type="InterPro" id="IPR006058">
    <property type="entry name" value="2Fe2S_fd_BS"/>
</dbReference>
<dbReference type="InterPro" id="IPR001041">
    <property type="entry name" value="2Fe-2S_ferredoxin-type"/>
</dbReference>
<gene>
    <name evidence="11" type="ORF">F5X71_06755</name>
</gene>
<evidence type="ECO:0000256" key="1">
    <source>
        <dbReference type="ARBA" id="ARBA00001974"/>
    </source>
</evidence>
<dbReference type="SUPFAM" id="SSF52343">
    <property type="entry name" value="Ferredoxin reductase-like, C-terminal NADP-linked domain"/>
    <property type="match status" value="1"/>
</dbReference>
<keyword evidence="8" id="KW-0411">Iron-sulfur</keyword>
<evidence type="ECO:0000256" key="4">
    <source>
        <dbReference type="ARBA" id="ARBA00022723"/>
    </source>
</evidence>
<evidence type="ECO:0000256" key="2">
    <source>
        <dbReference type="ARBA" id="ARBA00022630"/>
    </source>
</evidence>
<dbReference type="InterPro" id="IPR012675">
    <property type="entry name" value="Beta-grasp_dom_sf"/>
</dbReference>
<organism evidence="11 12">
    <name type="scientific">Nocardia brasiliensis</name>
    <dbReference type="NCBI Taxonomy" id="37326"/>
    <lineage>
        <taxon>Bacteria</taxon>
        <taxon>Bacillati</taxon>
        <taxon>Actinomycetota</taxon>
        <taxon>Actinomycetes</taxon>
        <taxon>Mycobacteriales</taxon>
        <taxon>Nocardiaceae</taxon>
        <taxon>Nocardia</taxon>
    </lineage>
</organism>
<dbReference type="InterPro" id="IPR001709">
    <property type="entry name" value="Flavoprot_Pyr_Nucl_cyt_Rdtase"/>
</dbReference>